<feature type="transmembrane region" description="Helical" evidence="1">
    <location>
        <begin position="420"/>
        <end position="438"/>
    </location>
</feature>
<dbReference type="AlphaFoldDB" id="A0ABD6Z3C2"/>
<feature type="transmembrane region" description="Helical" evidence="1">
    <location>
        <begin position="244"/>
        <end position="268"/>
    </location>
</feature>
<feature type="transmembrane region" description="Helical" evidence="1">
    <location>
        <begin position="7"/>
        <end position="27"/>
    </location>
</feature>
<feature type="transmembrane region" description="Helical" evidence="1">
    <location>
        <begin position="33"/>
        <end position="53"/>
    </location>
</feature>
<evidence type="ECO:0000313" key="2">
    <source>
        <dbReference type="EMBL" id="QGN30642.1"/>
    </source>
</evidence>
<dbReference type="Proteomes" id="UP000422837">
    <property type="component" value="Chromosome"/>
</dbReference>
<feature type="transmembrane region" description="Helical" evidence="1">
    <location>
        <begin position="280"/>
        <end position="298"/>
    </location>
</feature>
<evidence type="ECO:0000256" key="1">
    <source>
        <dbReference type="SAM" id="Phobius"/>
    </source>
</evidence>
<feature type="transmembrane region" description="Helical" evidence="1">
    <location>
        <begin position="213"/>
        <end position="232"/>
    </location>
</feature>
<feature type="transmembrane region" description="Helical" evidence="1">
    <location>
        <begin position="310"/>
        <end position="336"/>
    </location>
</feature>
<keyword evidence="1" id="KW-0812">Transmembrane</keyword>
<evidence type="ECO:0000313" key="3">
    <source>
        <dbReference type="Proteomes" id="UP000422837"/>
    </source>
</evidence>
<feature type="transmembrane region" description="Helical" evidence="1">
    <location>
        <begin position="149"/>
        <end position="167"/>
    </location>
</feature>
<feature type="transmembrane region" description="Helical" evidence="1">
    <location>
        <begin position="85"/>
        <end position="105"/>
    </location>
</feature>
<keyword evidence="1" id="KW-0472">Membrane</keyword>
<keyword evidence="1" id="KW-1133">Transmembrane helix</keyword>
<accession>A0ABD6Z3C2</accession>
<feature type="transmembrane region" description="Helical" evidence="1">
    <location>
        <begin position="188"/>
        <end position="207"/>
    </location>
</feature>
<evidence type="ECO:0008006" key="4">
    <source>
        <dbReference type="Google" id="ProtNLM"/>
    </source>
</evidence>
<dbReference type="RefSeq" id="WP_010749920.1">
    <property type="nucleotide sequence ID" value="NZ_CABGIF010000006.1"/>
</dbReference>
<feature type="transmembrane region" description="Helical" evidence="1">
    <location>
        <begin position="60"/>
        <end position="79"/>
    </location>
</feature>
<sequence>MKAFKSHTALLIISNTITIIPYLYFLSLSKEQSLSAALAFALFYTFRMTGVFFLQTLTALFAPSLLAASVLIGGAGALVGILSTWWSVALLPAAGLLGISASWLPPADLMVRQKAKLTEQPLKNDWKEALFFLFVLLFALRLPDDLQGVGLFGSYFALFVLAGKSSQTFNNLPKRPLMQRNQLFNKQFLLYFFFFLLLFGLRSARLIKSNALFEWAITGFLFLFALLLITLTKRSRLWKQPLHLNVLTFIRGVIGNFLFLFGSVYVTGRLGAQALSTHVYLPYALGLFGAMFLGGKLAHRLEKQLVPTYLLGLMAGVLLFSSDTLIPISLFVISFFNAGLNQWLTKQYLAAKPEAIEQQSLAKYATQSKGSLVHQFLLMTLLFVILRFEHQPLAFLFQLSGTTATNQTSRIQSFLEPAKWGSIAGVLCLLVGGLVVFYRQLKKTKV</sequence>
<proteinExistence type="predicted"/>
<name>A0ABD6Z3C2_ENTCA</name>
<organism evidence="2 3">
    <name type="scientific">Enterococcus casseliflavus</name>
    <name type="common">Enterococcus flavescens</name>
    <dbReference type="NCBI Taxonomy" id="37734"/>
    <lineage>
        <taxon>Bacteria</taxon>
        <taxon>Bacillati</taxon>
        <taxon>Bacillota</taxon>
        <taxon>Bacilli</taxon>
        <taxon>Lactobacillales</taxon>
        <taxon>Enterococcaceae</taxon>
        <taxon>Enterococcus</taxon>
    </lineage>
</organism>
<reference evidence="2 3" key="1">
    <citation type="submission" date="2019-11" db="EMBL/GenBank/DDBJ databases">
        <title>Detection and genome characteristic of a blood enterococcus casselifavus isolate from Zhengzhou,china.</title>
        <authorList>
            <person name="Wen P."/>
        </authorList>
    </citation>
    <scope>NUCLEOTIDE SEQUENCE [LARGE SCALE GENOMIC DNA]</scope>
    <source>
        <strain evidence="2 3">EC291</strain>
    </source>
</reference>
<feature type="transmembrane region" description="Helical" evidence="1">
    <location>
        <begin position="126"/>
        <end position="143"/>
    </location>
</feature>
<gene>
    <name evidence="2" type="ORF">GFU50_14455</name>
</gene>
<dbReference type="EMBL" id="CP046123">
    <property type="protein sequence ID" value="QGN30642.1"/>
    <property type="molecule type" value="Genomic_DNA"/>
</dbReference>
<protein>
    <recommendedName>
        <fullName evidence="4">MFS transporter</fullName>
    </recommendedName>
</protein>